<keyword evidence="1" id="KW-0472">Membrane</keyword>
<name>Q31FE1_HYDCU</name>
<keyword evidence="1" id="KW-0812">Transmembrane</keyword>
<feature type="transmembrane region" description="Helical" evidence="1">
    <location>
        <begin position="22"/>
        <end position="39"/>
    </location>
</feature>
<keyword evidence="1" id="KW-1133">Transmembrane helix</keyword>
<dbReference type="STRING" id="317025.Tcr_1540"/>
<dbReference type="HOGENOM" id="CLU_1795586_0_0_6"/>
<reference evidence="2" key="1">
    <citation type="submission" date="2006-07" db="EMBL/GenBank/DDBJ databases">
        <title>Complete sequence of Thiomicrospira crunogena XCL-2.</title>
        <authorList>
            <consortium name="US DOE Joint Genome Institute"/>
            <person name="Copeland A."/>
            <person name="Lucas S."/>
            <person name="Lapidus A."/>
            <person name="Barry K."/>
            <person name="Detter J.C."/>
            <person name="Glavina del Rio T."/>
            <person name="Hammon N."/>
            <person name="Israni S."/>
            <person name="Dalin E."/>
            <person name="Tice H."/>
            <person name="Pitluck S."/>
            <person name="Chain P."/>
            <person name="Malfatti S."/>
            <person name="Shin M."/>
            <person name="Vergez L."/>
            <person name="Schmutz J."/>
            <person name="Larimer F."/>
            <person name="Land M."/>
            <person name="Hauser L."/>
            <person name="Kyrpides N."/>
            <person name="Lykidis A."/>
            <person name="Scott K.M."/>
            <person name="Sievert S."/>
            <person name="Kerfeld C."/>
            <person name="Freyermuth S."/>
            <person name="Dobrinski K."/>
            <person name="Boller A."/>
            <person name="Fitzpatrick K."/>
            <person name="Thoma P."/>
            <person name="Moore J."/>
            <person name="Richardson P."/>
        </authorList>
    </citation>
    <scope>NUCLEOTIDE SEQUENCE</scope>
    <source>
        <strain evidence="2">XCL-2</strain>
    </source>
</reference>
<dbReference type="EMBL" id="CP000109">
    <property type="protein sequence ID" value="ABB42132.1"/>
    <property type="molecule type" value="Genomic_DNA"/>
</dbReference>
<protein>
    <submittedName>
        <fullName evidence="2">Uncharacterized protein</fullName>
    </submittedName>
</protein>
<sequence length="144" mass="15681">MLVCSEGDTVQKRGFAMRMKQFGYGVVFSLLGGVLSVQASDTEAIFLNGLYGEATQQNPLPVRLKVISGKAKGCIIEGQAVLNKNHRRYEYTLKTPQCFHQGEAVPVGTVLRGQHNIPGTMANSGMGRGYWFSNKGLIVTLSDQ</sequence>
<evidence type="ECO:0000313" key="2">
    <source>
        <dbReference type="EMBL" id="ABB42132.1"/>
    </source>
</evidence>
<evidence type="ECO:0000256" key="1">
    <source>
        <dbReference type="SAM" id="Phobius"/>
    </source>
</evidence>
<dbReference type="AlphaFoldDB" id="Q31FE1"/>
<dbReference type="KEGG" id="tcx:Tcr_1540"/>
<gene>
    <name evidence="2" type="ordered locus">Tcr_1540</name>
</gene>
<organism evidence="2">
    <name type="scientific">Hydrogenovibrio crunogenus (strain DSM 25203 / XCL-2)</name>
    <name type="common">Thiomicrospira crunogena</name>
    <dbReference type="NCBI Taxonomy" id="317025"/>
    <lineage>
        <taxon>Bacteria</taxon>
        <taxon>Pseudomonadati</taxon>
        <taxon>Pseudomonadota</taxon>
        <taxon>Gammaproteobacteria</taxon>
        <taxon>Thiotrichales</taxon>
        <taxon>Piscirickettsiaceae</taxon>
        <taxon>Hydrogenovibrio</taxon>
    </lineage>
</organism>
<proteinExistence type="predicted"/>
<accession>Q31FE1</accession>